<evidence type="ECO:0000313" key="3">
    <source>
        <dbReference type="Proteomes" id="UP001209570"/>
    </source>
</evidence>
<keyword evidence="1" id="KW-0812">Transmembrane</keyword>
<name>A0AAD5L638_PYTIN</name>
<sequence length="93" mass="9987">MAQSPLDGIELKLTLTLMLEFVGAVEVVLVVVHALVVHALVLVLGSLQPLTPPLSPELPHNVNVNVNTDVNAKNVRSRAALRLLCGTAVNRHR</sequence>
<keyword evidence="1" id="KW-0472">Membrane</keyword>
<keyword evidence="1" id="KW-1133">Transmembrane helix</keyword>
<protein>
    <submittedName>
        <fullName evidence="2">Uncharacterized protein</fullName>
    </submittedName>
</protein>
<evidence type="ECO:0000313" key="2">
    <source>
        <dbReference type="EMBL" id="KAJ0389730.1"/>
    </source>
</evidence>
<gene>
    <name evidence="2" type="ORF">P43SY_011672</name>
</gene>
<dbReference type="Proteomes" id="UP001209570">
    <property type="component" value="Unassembled WGS sequence"/>
</dbReference>
<evidence type="ECO:0000256" key="1">
    <source>
        <dbReference type="SAM" id="Phobius"/>
    </source>
</evidence>
<comment type="caution">
    <text evidence="2">The sequence shown here is derived from an EMBL/GenBank/DDBJ whole genome shotgun (WGS) entry which is preliminary data.</text>
</comment>
<dbReference type="EMBL" id="JAKCXM010003228">
    <property type="protein sequence ID" value="KAJ0389730.1"/>
    <property type="molecule type" value="Genomic_DNA"/>
</dbReference>
<organism evidence="2 3">
    <name type="scientific">Pythium insidiosum</name>
    <name type="common">Pythiosis disease agent</name>
    <dbReference type="NCBI Taxonomy" id="114742"/>
    <lineage>
        <taxon>Eukaryota</taxon>
        <taxon>Sar</taxon>
        <taxon>Stramenopiles</taxon>
        <taxon>Oomycota</taxon>
        <taxon>Peronosporomycetes</taxon>
        <taxon>Pythiales</taxon>
        <taxon>Pythiaceae</taxon>
        <taxon>Pythium</taxon>
    </lineage>
</organism>
<proteinExistence type="predicted"/>
<accession>A0AAD5L638</accession>
<dbReference type="AlphaFoldDB" id="A0AAD5L638"/>
<reference evidence="2" key="1">
    <citation type="submission" date="2021-12" db="EMBL/GenBank/DDBJ databases">
        <title>Prjna785345.</title>
        <authorList>
            <person name="Rujirawat T."/>
            <person name="Krajaejun T."/>
        </authorList>
    </citation>
    <scope>NUCLEOTIDE SEQUENCE</scope>
    <source>
        <strain evidence="2">Pi057C3</strain>
    </source>
</reference>
<keyword evidence="3" id="KW-1185">Reference proteome</keyword>
<feature type="transmembrane region" description="Helical" evidence="1">
    <location>
        <begin position="21"/>
        <end position="44"/>
    </location>
</feature>